<evidence type="ECO:0000256" key="5">
    <source>
        <dbReference type="ARBA" id="ARBA00022679"/>
    </source>
</evidence>
<dbReference type="AlphaFoldDB" id="A0A4S3M5L0"/>
<dbReference type="GO" id="GO:0006351">
    <property type="term" value="P:DNA-templated transcription"/>
    <property type="evidence" value="ECO:0007669"/>
    <property type="project" value="UniProtKB-UniRule"/>
</dbReference>
<keyword evidence="13" id="KW-1185">Reference proteome</keyword>
<comment type="similarity">
    <text evidence="1 11">Belongs to the RNA polymerase subunit omega family.</text>
</comment>
<accession>A0A4S3M5L0</accession>
<dbReference type="EMBL" id="SSMD01000009">
    <property type="protein sequence ID" value="THD72037.1"/>
    <property type="molecule type" value="Genomic_DNA"/>
</dbReference>
<gene>
    <name evidence="11" type="primary">rpoZ</name>
    <name evidence="12" type="ORF">E7681_16075</name>
</gene>
<keyword evidence="5 11" id="KW-0808">Transferase</keyword>
<dbReference type="SMART" id="SM01409">
    <property type="entry name" value="RNA_pol_Rpb6"/>
    <property type="match status" value="1"/>
</dbReference>
<dbReference type="Gene3D" id="3.90.940.10">
    <property type="match status" value="1"/>
</dbReference>
<proteinExistence type="inferred from homology"/>
<evidence type="ECO:0000313" key="13">
    <source>
        <dbReference type="Proteomes" id="UP000306113"/>
    </source>
</evidence>
<dbReference type="PANTHER" id="PTHR34476">
    <property type="entry name" value="DNA-DIRECTED RNA POLYMERASE SUBUNIT OMEGA"/>
    <property type="match status" value="1"/>
</dbReference>
<evidence type="ECO:0000256" key="3">
    <source>
        <dbReference type="ARBA" id="ARBA00013725"/>
    </source>
</evidence>
<comment type="caution">
    <text evidence="12">The sequence shown here is derived from an EMBL/GenBank/DDBJ whole genome shotgun (WGS) entry which is preliminary data.</text>
</comment>
<evidence type="ECO:0000256" key="11">
    <source>
        <dbReference type="HAMAP-Rule" id="MF_00366"/>
    </source>
</evidence>
<evidence type="ECO:0000256" key="6">
    <source>
        <dbReference type="ARBA" id="ARBA00022695"/>
    </source>
</evidence>
<evidence type="ECO:0000313" key="12">
    <source>
        <dbReference type="EMBL" id="THD72037.1"/>
    </source>
</evidence>
<keyword evidence="7 11" id="KW-0804">Transcription</keyword>
<evidence type="ECO:0000256" key="1">
    <source>
        <dbReference type="ARBA" id="ARBA00006711"/>
    </source>
</evidence>
<evidence type="ECO:0000256" key="2">
    <source>
        <dbReference type="ARBA" id="ARBA00012418"/>
    </source>
</evidence>
<evidence type="ECO:0000256" key="10">
    <source>
        <dbReference type="ARBA" id="ARBA00048552"/>
    </source>
</evidence>
<sequence>MARVTVEDCVDKVPNRFELVMLAAHRAREISAGAGLTIDRDNDKNPVVALREIAEETQSADELRERLIESNQTQIEVDMPEEDDMALLMGGGEAADKPAEDDMSEEMLLRQLMEAQGQS</sequence>
<dbReference type="InterPro" id="IPR003716">
    <property type="entry name" value="DNA-dir_RNA_pol_omega"/>
</dbReference>
<evidence type="ECO:0000256" key="9">
    <source>
        <dbReference type="ARBA" id="ARBA00030998"/>
    </source>
</evidence>
<dbReference type="GO" id="GO:0003899">
    <property type="term" value="F:DNA-directed RNA polymerase activity"/>
    <property type="evidence" value="ECO:0007669"/>
    <property type="project" value="UniProtKB-UniRule"/>
</dbReference>
<organism evidence="12 13">
    <name type="scientific">Thalassobius vesicularis</name>
    <dbReference type="NCBI Taxonomy" id="1294297"/>
    <lineage>
        <taxon>Bacteria</taxon>
        <taxon>Pseudomonadati</taxon>
        <taxon>Pseudomonadota</taxon>
        <taxon>Alphaproteobacteria</taxon>
        <taxon>Rhodobacterales</taxon>
        <taxon>Roseobacteraceae</taxon>
        <taxon>Thalassovita</taxon>
    </lineage>
</organism>
<dbReference type="OrthoDB" id="9796300at2"/>
<dbReference type="PANTHER" id="PTHR34476:SF1">
    <property type="entry name" value="DNA-DIRECTED RNA POLYMERASE SUBUNIT OMEGA"/>
    <property type="match status" value="1"/>
</dbReference>
<dbReference type="GO" id="GO:0003677">
    <property type="term" value="F:DNA binding"/>
    <property type="evidence" value="ECO:0007669"/>
    <property type="project" value="UniProtKB-UniRule"/>
</dbReference>
<dbReference type="InterPro" id="IPR006110">
    <property type="entry name" value="Pol_omega/Rpo6/RPB6"/>
</dbReference>
<dbReference type="HAMAP" id="MF_00366">
    <property type="entry name" value="RNApol_bact_RpoZ"/>
    <property type="match status" value="1"/>
</dbReference>
<name>A0A4S3M5L0_9RHOB</name>
<dbReference type="RefSeq" id="WP_136340283.1">
    <property type="nucleotide sequence ID" value="NZ_SSMD01000009.1"/>
</dbReference>
<evidence type="ECO:0000256" key="8">
    <source>
        <dbReference type="ARBA" id="ARBA00029924"/>
    </source>
</evidence>
<comment type="function">
    <text evidence="11">Promotes RNA polymerase assembly. Latches the N- and C-terminal regions of the beta' subunit thereby facilitating its interaction with the beta and alpha subunits.</text>
</comment>
<keyword evidence="6 11" id="KW-0548">Nucleotidyltransferase</keyword>
<dbReference type="EC" id="2.7.7.6" evidence="2 11"/>
<dbReference type="GO" id="GO:0000428">
    <property type="term" value="C:DNA-directed RNA polymerase complex"/>
    <property type="evidence" value="ECO:0007669"/>
    <property type="project" value="UniProtKB-KW"/>
</dbReference>
<dbReference type="InterPro" id="IPR036161">
    <property type="entry name" value="RPB6/omega-like_sf"/>
</dbReference>
<keyword evidence="4 11" id="KW-0240">DNA-directed RNA polymerase</keyword>
<reference evidence="12 13" key="1">
    <citation type="submission" date="2019-04" db="EMBL/GenBank/DDBJ databases">
        <title>Draft genome sequence of Youngimonas vesicularis.</title>
        <authorList>
            <person name="Hameed A."/>
        </authorList>
    </citation>
    <scope>NUCLEOTIDE SEQUENCE [LARGE SCALE GENOMIC DNA]</scope>
    <source>
        <strain evidence="12 13">CC-AMW-E</strain>
    </source>
</reference>
<evidence type="ECO:0000256" key="7">
    <source>
        <dbReference type="ARBA" id="ARBA00023163"/>
    </source>
</evidence>
<dbReference type="NCBIfam" id="TIGR00690">
    <property type="entry name" value="rpoZ"/>
    <property type="match status" value="1"/>
</dbReference>
<comment type="subunit">
    <text evidence="11">The RNAP catalytic core consists of 2 alpha, 1 beta, 1 beta' and 1 omega subunit. When a sigma factor is associated with the core the holoenzyme is formed, which can initiate transcription.</text>
</comment>
<dbReference type="Proteomes" id="UP000306113">
    <property type="component" value="Unassembled WGS sequence"/>
</dbReference>
<protein>
    <recommendedName>
        <fullName evidence="3 11">DNA-directed RNA polymerase subunit omega</fullName>
        <shortName evidence="11">RNAP omega subunit</shortName>
        <ecNumber evidence="2 11">2.7.7.6</ecNumber>
    </recommendedName>
    <alternativeName>
        <fullName evidence="9 11">RNA polymerase omega subunit</fullName>
    </alternativeName>
    <alternativeName>
        <fullName evidence="8 11">Transcriptase subunit omega</fullName>
    </alternativeName>
</protein>
<evidence type="ECO:0000256" key="4">
    <source>
        <dbReference type="ARBA" id="ARBA00022478"/>
    </source>
</evidence>
<dbReference type="SUPFAM" id="SSF63562">
    <property type="entry name" value="RPB6/omega subunit-like"/>
    <property type="match status" value="1"/>
</dbReference>
<comment type="catalytic activity">
    <reaction evidence="10 11">
        <text>RNA(n) + a ribonucleoside 5'-triphosphate = RNA(n+1) + diphosphate</text>
        <dbReference type="Rhea" id="RHEA:21248"/>
        <dbReference type="Rhea" id="RHEA-COMP:14527"/>
        <dbReference type="Rhea" id="RHEA-COMP:17342"/>
        <dbReference type="ChEBI" id="CHEBI:33019"/>
        <dbReference type="ChEBI" id="CHEBI:61557"/>
        <dbReference type="ChEBI" id="CHEBI:140395"/>
        <dbReference type="EC" id="2.7.7.6"/>
    </reaction>
</comment>
<dbReference type="Pfam" id="PF01192">
    <property type="entry name" value="RNA_pol_Rpb6"/>
    <property type="match status" value="1"/>
</dbReference>